<feature type="compositionally biased region" description="Basic and acidic residues" evidence="1">
    <location>
        <begin position="55"/>
        <end position="65"/>
    </location>
</feature>
<evidence type="ECO:0000256" key="1">
    <source>
        <dbReference type="SAM" id="MobiDB-lite"/>
    </source>
</evidence>
<dbReference type="Proteomes" id="UP000054481">
    <property type="component" value="Unassembled WGS sequence"/>
</dbReference>
<name>A0A0F7ZFE7_9HYPO</name>
<sequence length="303" mass="33439">MSHGKALFGVPEMSKKTGFEDLASTVDGGVLARGIESRHPFPRRNTRDGVQNPRTGDESASERGDIVDEYVHLPQEVPGSLRETKLLPLSREESPELSSEDVTRSSVVEVRDIIVDGVVERVTAAFGDAIQPLWRRIADMGCALQEQAKRIDATCAENRQRSAESTAKLNAGLQQSVNQVNRLDQSLTQVQADVKDIMDILRQLRAAQEELSFSLEGSVREILGGLAAPQSVPPGEKSHHRRRSRSRSHAKSGGSSDRKKSDEKKKKLSAGDDSKESHRSRSGKDKDKETQKDRKHRGLFSLS</sequence>
<keyword evidence="3" id="KW-1185">Reference proteome</keyword>
<feature type="compositionally biased region" description="Basic residues" evidence="1">
    <location>
        <begin position="238"/>
        <end position="250"/>
    </location>
</feature>
<evidence type="ECO:0000313" key="3">
    <source>
        <dbReference type="Proteomes" id="UP000054481"/>
    </source>
</evidence>
<reference evidence="2 3" key="1">
    <citation type="journal article" date="2014" name="Genome Biol. Evol.">
        <title>Comparative genomics and transcriptomics analyses reveal divergent lifestyle features of nematode endoparasitic fungus Hirsutella minnesotensis.</title>
        <authorList>
            <person name="Lai Y."/>
            <person name="Liu K."/>
            <person name="Zhang X."/>
            <person name="Zhang X."/>
            <person name="Li K."/>
            <person name="Wang N."/>
            <person name="Shu C."/>
            <person name="Wu Y."/>
            <person name="Wang C."/>
            <person name="Bushley K.E."/>
            <person name="Xiang M."/>
            <person name="Liu X."/>
        </authorList>
    </citation>
    <scope>NUCLEOTIDE SEQUENCE [LARGE SCALE GENOMIC DNA]</scope>
    <source>
        <strain evidence="2 3">3608</strain>
    </source>
</reference>
<gene>
    <name evidence="2" type="ORF">HIM_11600</name>
</gene>
<dbReference type="AlphaFoldDB" id="A0A0F7ZFE7"/>
<feature type="compositionally biased region" description="Basic residues" evidence="1">
    <location>
        <begin position="293"/>
        <end position="303"/>
    </location>
</feature>
<dbReference type="EMBL" id="KQ030777">
    <property type="protein sequence ID" value="KJZ69011.1"/>
    <property type="molecule type" value="Genomic_DNA"/>
</dbReference>
<feature type="compositionally biased region" description="Basic and acidic residues" evidence="1">
    <location>
        <begin position="256"/>
        <end position="292"/>
    </location>
</feature>
<evidence type="ECO:0000313" key="2">
    <source>
        <dbReference type="EMBL" id="KJZ69011.1"/>
    </source>
</evidence>
<accession>A0A0F7ZFE7</accession>
<feature type="region of interest" description="Disordered" evidence="1">
    <location>
        <begin position="33"/>
        <end position="65"/>
    </location>
</feature>
<protein>
    <submittedName>
        <fullName evidence="2">Uncharacterized protein</fullName>
    </submittedName>
</protein>
<proteinExistence type="predicted"/>
<organism evidence="2 3">
    <name type="scientific">Hirsutella minnesotensis 3608</name>
    <dbReference type="NCBI Taxonomy" id="1043627"/>
    <lineage>
        <taxon>Eukaryota</taxon>
        <taxon>Fungi</taxon>
        <taxon>Dikarya</taxon>
        <taxon>Ascomycota</taxon>
        <taxon>Pezizomycotina</taxon>
        <taxon>Sordariomycetes</taxon>
        <taxon>Hypocreomycetidae</taxon>
        <taxon>Hypocreales</taxon>
        <taxon>Ophiocordycipitaceae</taxon>
        <taxon>Hirsutella</taxon>
    </lineage>
</organism>
<feature type="region of interest" description="Disordered" evidence="1">
    <location>
        <begin position="226"/>
        <end position="303"/>
    </location>
</feature>